<reference evidence="3 4" key="1">
    <citation type="submission" date="2025-05" db="UniProtKB">
        <authorList>
            <consortium name="RefSeq"/>
        </authorList>
    </citation>
    <scope>IDENTIFICATION</scope>
    <source>
        <tissue evidence="3 4">Muscle</tissue>
    </source>
</reference>
<evidence type="ECO:0000313" key="5">
    <source>
        <dbReference type="RefSeq" id="XP_022246537.1"/>
    </source>
</evidence>
<dbReference type="RefSeq" id="XP_022246536.1">
    <property type="nucleotide sequence ID" value="XM_022390828.1"/>
</dbReference>
<sequence>MSLNPSDPVSQLKHEENEETPMNGKACTPQNSLAIGTASFQSLNKHSLKLNLRGTSCFQDVKSTKNTDPLEAPSSSPRSETPTNLTVLSLHSHLTVSKPPKKRYVQNGTFKPTLKQLPADLQTTSACSALQELAGGCLSGQQNIGTRSPGTKTVNRGDSCYSCNPCNSIARFENKQKSQVYTPIPMMEIDIDKDLSQMSFNTSVNPLSQSLSRKHNLSSFSQQTQSIPIPTDSSSFDVLTDEPINLCKKQAKTFQTSQQKIINHVVDKVLCRPFGNAVSDCFPDTTAGKWQNQLEHIVIDEEDISQKMKIRRTRGVKDSSDIQDETKSPTFLLPFSTGEDDKRKTLCSRICEINKYCVDEPFNPSADSIYDELHIKKYEKDNLDSISITNKEHKNNTKCFVNELKCPEDSSNTFPISLETRNNKSLSTECHESLIFNEQKMLFNKDCDTKGGKSSCPKTIVHVNCNGIVDEDCSTQAENEKFLPKDIEKNSDGMDRDKNHNNSQCGVKKRKCIKVKREEIVDKPLPGGN</sequence>
<proteinExistence type="predicted"/>
<feature type="compositionally biased region" description="Polar residues" evidence="1">
    <location>
        <begin position="73"/>
        <end position="84"/>
    </location>
</feature>
<feature type="region of interest" description="Disordered" evidence="1">
    <location>
        <begin position="1"/>
        <end position="29"/>
    </location>
</feature>
<dbReference type="RefSeq" id="XP_013778832.1">
    <property type="nucleotide sequence ID" value="XM_013923378.2"/>
</dbReference>
<dbReference type="GeneID" id="106463355"/>
<name>A0ABM1BBT8_LIMPO</name>
<keyword evidence="2" id="KW-1185">Reference proteome</keyword>
<accession>A0ABM1BBT8</accession>
<dbReference type="RefSeq" id="XP_022246537.1">
    <property type="nucleotide sequence ID" value="XM_022390829.1"/>
</dbReference>
<feature type="region of interest" description="Disordered" evidence="1">
    <location>
        <begin position="60"/>
        <end position="84"/>
    </location>
</feature>
<evidence type="ECO:0000313" key="2">
    <source>
        <dbReference type="Proteomes" id="UP000694941"/>
    </source>
</evidence>
<organism evidence="2 3">
    <name type="scientific">Limulus polyphemus</name>
    <name type="common">Atlantic horseshoe crab</name>
    <dbReference type="NCBI Taxonomy" id="6850"/>
    <lineage>
        <taxon>Eukaryota</taxon>
        <taxon>Metazoa</taxon>
        <taxon>Ecdysozoa</taxon>
        <taxon>Arthropoda</taxon>
        <taxon>Chelicerata</taxon>
        <taxon>Merostomata</taxon>
        <taxon>Xiphosura</taxon>
        <taxon>Limulidae</taxon>
        <taxon>Limulus</taxon>
    </lineage>
</organism>
<protein>
    <submittedName>
        <fullName evidence="3 4">Uncharacterized protein LOC106463355 isoform X1</fullName>
    </submittedName>
</protein>
<feature type="region of interest" description="Disordered" evidence="1">
    <location>
        <begin position="487"/>
        <end position="509"/>
    </location>
</feature>
<gene>
    <name evidence="3 4 5" type="primary">LOC106463355</name>
</gene>
<dbReference type="Proteomes" id="UP000694941">
    <property type="component" value="Unplaced"/>
</dbReference>
<evidence type="ECO:0000256" key="1">
    <source>
        <dbReference type="SAM" id="MobiDB-lite"/>
    </source>
</evidence>
<evidence type="ECO:0000313" key="3">
    <source>
        <dbReference type="RefSeq" id="XP_013778832.1"/>
    </source>
</evidence>
<feature type="compositionally biased region" description="Basic and acidic residues" evidence="1">
    <location>
        <begin position="487"/>
        <end position="500"/>
    </location>
</feature>
<evidence type="ECO:0000313" key="4">
    <source>
        <dbReference type="RefSeq" id="XP_022246536.1"/>
    </source>
</evidence>